<feature type="region of interest" description="Disordered" evidence="5">
    <location>
        <begin position="33"/>
        <end position="93"/>
    </location>
</feature>
<dbReference type="KEGG" id="euz:DVS28_a1931"/>
<evidence type="ECO:0000256" key="3">
    <source>
        <dbReference type="ARBA" id="ARBA00022448"/>
    </source>
</evidence>
<evidence type="ECO:0000256" key="2">
    <source>
        <dbReference type="ARBA" id="ARBA00008520"/>
    </source>
</evidence>
<dbReference type="RefSeq" id="WP_114591229.1">
    <property type="nucleotide sequence ID" value="NZ_CP031165.1"/>
</dbReference>
<dbReference type="PROSITE" id="PS51257">
    <property type="entry name" value="PROKAR_LIPOPROTEIN"/>
    <property type="match status" value="1"/>
</dbReference>
<evidence type="ECO:0000313" key="7">
    <source>
        <dbReference type="EMBL" id="AXV06616.1"/>
    </source>
</evidence>
<evidence type="ECO:0000256" key="1">
    <source>
        <dbReference type="ARBA" id="ARBA00004196"/>
    </source>
</evidence>
<dbReference type="Pfam" id="PF01547">
    <property type="entry name" value="SBP_bac_1"/>
    <property type="match status" value="1"/>
</dbReference>
<dbReference type="EMBL" id="CP031165">
    <property type="protein sequence ID" value="AXV06616.1"/>
    <property type="molecule type" value="Genomic_DNA"/>
</dbReference>
<evidence type="ECO:0000256" key="5">
    <source>
        <dbReference type="SAM" id="MobiDB-lite"/>
    </source>
</evidence>
<dbReference type="Gene3D" id="3.40.190.10">
    <property type="entry name" value="Periplasmic binding protein-like II"/>
    <property type="match status" value="1"/>
</dbReference>
<dbReference type="PANTHER" id="PTHR43649">
    <property type="entry name" value="ARABINOSE-BINDING PROTEIN-RELATED"/>
    <property type="match status" value="1"/>
</dbReference>
<evidence type="ECO:0000256" key="4">
    <source>
        <dbReference type="ARBA" id="ARBA00022729"/>
    </source>
</evidence>
<keyword evidence="3" id="KW-0813">Transport</keyword>
<feature type="signal peptide" evidence="6">
    <location>
        <begin position="1"/>
        <end position="35"/>
    </location>
</feature>
<dbReference type="InterPro" id="IPR006059">
    <property type="entry name" value="SBP"/>
</dbReference>
<dbReference type="Proteomes" id="UP000264006">
    <property type="component" value="Chromosome"/>
</dbReference>
<gene>
    <name evidence="7" type="ORF">DVS28_a1931</name>
</gene>
<evidence type="ECO:0000256" key="6">
    <source>
        <dbReference type="SAM" id="SignalP"/>
    </source>
</evidence>
<keyword evidence="8" id="KW-1185">Reference proteome</keyword>
<evidence type="ECO:0000313" key="8">
    <source>
        <dbReference type="Proteomes" id="UP000264006"/>
    </source>
</evidence>
<name>A0A346XWL9_9ACTN</name>
<sequence length="525" mass="56321">MTRIFAAPRPAVPAATRLAALMVLVMMLAACSGSASEGTSASEDADDTAATASTEDDMGEDPEPTDDAEDTDTDDADDAEPTEEESTSGDAVEIRWFVGLGAGGQPEQIAAQEAVVEAFNDSHDDIQIVLEIVENDVAYDTLSTQIAGGNVPDIIGPVGRDGSNSYAGLYLDLEPLIESTGYDISRFPAETVENFREPDGTLPGLPFASYPSSIFFNTELFDEAGLPYPPQSYGADGTAVYGEGTEYEGTWDFDKVAEIAAILAVDANGNDGTTPDFDRSQTVQWGYVNQWTTLMFAQGTHFGAGYPVADDGSADIPEPWEQEWAWYHDGVWNAGWAPSQEQFDSELLSGNPFASGNVAMANTHLWYTCCVRDDDGNGLDFWDLAVMPSNDGTVTAKMHADTFRIMAATEHPDEAFEVLTYLLDDSALELLNAYGAAPADPGLTEAFFADLDAVFPQGVNWQVALDSASYTDVPSHEQNVPGWDEYKLAMADFESAQLSDPDMDIAAAIAELEQELSGIFAANAE</sequence>
<comment type="similarity">
    <text evidence="2">Belongs to the bacterial solute-binding protein 1 family.</text>
</comment>
<dbReference type="GO" id="GO:0030313">
    <property type="term" value="C:cell envelope"/>
    <property type="evidence" value="ECO:0007669"/>
    <property type="project" value="UniProtKB-SubCell"/>
</dbReference>
<dbReference type="AlphaFoldDB" id="A0A346XWL9"/>
<dbReference type="SUPFAM" id="SSF53850">
    <property type="entry name" value="Periplasmic binding protein-like II"/>
    <property type="match status" value="1"/>
</dbReference>
<protein>
    <submittedName>
        <fullName evidence="7">N-Acetyl-D-glucosamine ABC transport system, sugar-binding protein</fullName>
    </submittedName>
</protein>
<dbReference type="PANTHER" id="PTHR43649:SF31">
    <property type="entry name" value="SN-GLYCEROL-3-PHOSPHATE-BINDING PERIPLASMIC PROTEIN UGPB"/>
    <property type="match status" value="1"/>
</dbReference>
<feature type="chain" id="PRO_5016666156" evidence="6">
    <location>
        <begin position="36"/>
        <end position="525"/>
    </location>
</feature>
<feature type="compositionally biased region" description="Low complexity" evidence="5">
    <location>
        <begin position="33"/>
        <end position="53"/>
    </location>
</feature>
<comment type="subcellular location">
    <subcellularLocation>
        <location evidence="1">Cell envelope</location>
    </subcellularLocation>
</comment>
<organism evidence="7 8">
    <name type="scientific">Euzebya pacifica</name>
    <dbReference type="NCBI Taxonomy" id="1608957"/>
    <lineage>
        <taxon>Bacteria</taxon>
        <taxon>Bacillati</taxon>
        <taxon>Actinomycetota</taxon>
        <taxon>Nitriliruptoria</taxon>
        <taxon>Euzebyales</taxon>
    </lineage>
</organism>
<proteinExistence type="inferred from homology"/>
<dbReference type="OrthoDB" id="1650177at2"/>
<dbReference type="InterPro" id="IPR050490">
    <property type="entry name" value="Bact_solute-bd_prot1"/>
</dbReference>
<accession>A0A346XWL9</accession>
<keyword evidence="4 6" id="KW-0732">Signal</keyword>
<reference evidence="7 8" key="1">
    <citation type="submission" date="2018-09" db="EMBL/GenBank/DDBJ databases">
        <title>Complete genome sequence of Euzebya sp. DY32-46 isolated from seawater of Pacific Ocean.</title>
        <authorList>
            <person name="Xu L."/>
            <person name="Wu Y.-H."/>
            <person name="Xu X.-W."/>
        </authorList>
    </citation>
    <scope>NUCLEOTIDE SEQUENCE [LARGE SCALE GENOMIC DNA]</scope>
    <source>
        <strain evidence="7 8">DY32-46</strain>
    </source>
</reference>
<feature type="compositionally biased region" description="Acidic residues" evidence="5">
    <location>
        <begin position="54"/>
        <end position="87"/>
    </location>
</feature>